<organism evidence="12 13">
    <name type="scientific">Marinobacter psychrophilus</name>
    <dbReference type="NCBI Taxonomy" id="330734"/>
    <lineage>
        <taxon>Bacteria</taxon>
        <taxon>Pseudomonadati</taxon>
        <taxon>Pseudomonadota</taxon>
        <taxon>Gammaproteobacteria</taxon>
        <taxon>Pseudomonadales</taxon>
        <taxon>Marinobacteraceae</taxon>
        <taxon>Marinobacter</taxon>
    </lineage>
</organism>
<dbReference type="GO" id="GO:0003677">
    <property type="term" value="F:DNA binding"/>
    <property type="evidence" value="ECO:0007669"/>
    <property type="project" value="UniProtKB-KW"/>
</dbReference>
<evidence type="ECO:0000256" key="2">
    <source>
        <dbReference type="ARBA" id="ARBA00010923"/>
    </source>
</evidence>
<keyword evidence="7" id="KW-0680">Restriction system</keyword>
<gene>
    <name evidence="12" type="ORF">ABA45_02390</name>
</gene>
<protein>
    <recommendedName>
        <fullName evidence="3">site-specific DNA-methyltransferase (adenine-specific)</fullName>
        <ecNumber evidence="3">2.1.1.72</ecNumber>
    </recommendedName>
</protein>
<evidence type="ECO:0000256" key="9">
    <source>
        <dbReference type="ARBA" id="ARBA00047942"/>
    </source>
</evidence>
<proteinExistence type="inferred from homology"/>
<dbReference type="Pfam" id="PF01420">
    <property type="entry name" value="Methylase_S"/>
    <property type="match status" value="1"/>
</dbReference>
<evidence type="ECO:0000256" key="6">
    <source>
        <dbReference type="ARBA" id="ARBA00022691"/>
    </source>
</evidence>
<dbReference type="GO" id="GO:0009307">
    <property type="term" value="P:DNA restriction-modification system"/>
    <property type="evidence" value="ECO:0007669"/>
    <property type="project" value="UniProtKB-KW"/>
</dbReference>
<feature type="domain" description="Type I restriction modification DNA specificity" evidence="10">
    <location>
        <begin position="364"/>
        <end position="538"/>
    </location>
</feature>
<evidence type="ECO:0000256" key="5">
    <source>
        <dbReference type="ARBA" id="ARBA00022679"/>
    </source>
</evidence>
<evidence type="ECO:0000313" key="12">
    <source>
        <dbReference type="EMBL" id="AKO51406.1"/>
    </source>
</evidence>
<dbReference type="Proteomes" id="UP000036406">
    <property type="component" value="Chromosome"/>
</dbReference>
<evidence type="ECO:0000259" key="10">
    <source>
        <dbReference type="Pfam" id="PF01420"/>
    </source>
</evidence>
<keyword evidence="6" id="KW-0949">S-adenosyl-L-methionine</keyword>
<dbReference type="STRING" id="330734.ABA45_02390"/>
<keyword evidence="8" id="KW-0238">DNA-binding</keyword>
<evidence type="ECO:0000313" key="13">
    <source>
        <dbReference type="Proteomes" id="UP000036406"/>
    </source>
</evidence>
<dbReference type="InterPro" id="IPR029063">
    <property type="entry name" value="SAM-dependent_MTases_sf"/>
</dbReference>
<dbReference type="SUPFAM" id="SSF53335">
    <property type="entry name" value="S-adenosyl-L-methionine-dependent methyltransferases"/>
    <property type="match status" value="1"/>
</dbReference>
<dbReference type="SUPFAM" id="SSF116734">
    <property type="entry name" value="DNA methylase specificity domain"/>
    <property type="match status" value="1"/>
</dbReference>
<sequence length="561" mass="61171">MHSAEYIALEGVADILRQEGIDPSRMADELAVLVSWASLSHKEHGGLEWSEQQPDLGYAFEQMTESLGEHGRFFSESRLPKLSAKSVNAIKGHLNALSDASAIGLAKALVAVVEGLERSGQVITYKLGRLLAELCAPGQEKTVLHHDGSVTALVALENPEKADLSMRTVSAYSWVVSDLLGSTLTVGDAFGSETPPGTAGFVISTPPFQASEFSKSSKLKSDELAVLRTARECRVRGVVCASLGILFSRAAMGIREELINENWLDAVIGLPKGTLLNTHLASVILVINKDREKDTPIVFIDAEAPQTDSDIDKLLTIVRNKKTSPQSATAFQSDLQKNDYDLTISRYKLGRAAQQLKQLESAVSLDGVAEIVRAQSLKDADDHEGATVFLEASVRDITEPGRMGLPEKTVHVDKKNLRRAQSQRLYPGDLLLAIKGSVGRVAYVDDACGDNWVASQAFVIIRPKGTAVSSPYLYRYLASELIQEYIEETATGAVMALLKAADVSNIQVPLPDAEFKHAVESTHTEILSEYDAIREHRNNIQGFEKRHWTLKSTNTAPDEEL</sequence>
<dbReference type="InterPro" id="IPR000055">
    <property type="entry name" value="Restrct_endonuc_typeI_TRD"/>
</dbReference>
<evidence type="ECO:0000256" key="4">
    <source>
        <dbReference type="ARBA" id="ARBA00022603"/>
    </source>
</evidence>
<dbReference type="PANTHER" id="PTHR42933:SF3">
    <property type="entry name" value="TYPE I RESTRICTION ENZYME MJAVIII METHYLASE SUBUNIT"/>
    <property type="match status" value="1"/>
</dbReference>
<dbReference type="PATRIC" id="fig|330734.3.peg.539"/>
<dbReference type="InterPro" id="IPR051537">
    <property type="entry name" value="DNA_Adenine_Mtase"/>
</dbReference>
<comment type="catalytic activity">
    <reaction evidence="9">
        <text>a 2'-deoxyadenosine in DNA + S-adenosyl-L-methionine = an N(6)-methyl-2'-deoxyadenosine in DNA + S-adenosyl-L-homocysteine + H(+)</text>
        <dbReference type="Rhea" id="RHEA:15197"/>
        <dbReference type="Rhea" id="RHEA-COMP:12418"/>
        <dbReference type="Rhea" id="RHEA-COMP:12419"/>
        <dbReference type="ChEBI" id="CHEBI:15378"/>
        <dbReference type="ChEBI" id="CHEBI:57856"/>
        <dbReference type="ChEBI" id="CHEBI:59789"/>
        <dbReference type="ChEBI" id="CHEBI:90615"/>
        <dbReference type="ChEBI" id="CHEBI:90616"/>
        <dbReference type="EC" id="2.1.1.72"/>
    </reaction>
</comment>
<keyword evidence="4" id="KW-0489">Methyltransferase</keyword>
<dbReference type="Gene3D" id="3.40.50.150">
    <property type="entry name" value="Vaccinia Virus protein VP39"/>
    <property type="match status" value="1"/>
</dbReference>
<comment type="similarity">
    <text evidence="2">Belongs to the type-I restriction system S methylase family.</text>
</comment>
<feature type="domain" description="DNA methylase adenine-specific" evidence="11">
    <location>
        <begin position="237"/>
        <end position="348"/>
    </location>
</feature>
<reference evidence="12 13" key="1">
    <citation type="submission" date="2015-05" db="EMBL/GenBank/DDBJ databases">
        <title>Complete genome of Marinobacter psychrophilus strain 20041T isolated from sea-ice of the Canadian Basin.</title>
        <authorList>
            <person name="Song L."/>
            <person name="Ren L."/>
            <person name="Yu Y."/>
            <person name="Wang X."/>
        </authorList>
    </citation>
    <scope>NUCLEOTIDE SEQUENCE [LARGE SCALE GENOMIC DNA]</scope>
    <source>
        <strain evidence="12 13">20041</strain>
    </source>
</reference>
<dbReference type="Gene3D" id="3.90.220.20">
    <property type="entry name" value="DNA methylase specificity domains"/>
    <property type="match status" value="1"/>
</dbReference>
<keyword evidence="5" id="KW-0808">Transferase</keyword>
<evidence type="ECO:0000256" key="7">
    <source>
        <dbReference type="ARBA" id="ARBA00022747"/>
    </source>
</evidence>
<dbReference type="AlphaFoldDB" id="A0A0H4HXM2"/>
<dbReference type="EC" id="2.1.1.72" evidence="3"/>
<keyword evidence="13" id="KW-1185">Reference proteome</keyword>
<evidence type="ECO:0000256" key="3">
    <source>
        <dbReference type="ARBA" id="ARBA00011900"/>
    </source>
</evidence>
<dbReference type="InterPro" id="IPR003356">
    <property type="entry name" value="DNA_methylase_A-5"/>
</dbReference>
<comment type="similarity">
    <text evidence="1">Belongs to the N(4)/N(6)-methyltransferase family.</text>
</comment>
<dbReference type="KEGG" id="mpq:ABA45_02390"/>
<evidence type="ECO:0000256" key="8">
    <source>
        <dbReference type="ARBA" id="ARBA00023125"/>
    </source>
</evidence>
<dbReference type="GO" id="GO:0008170">
    <property type="term" value="F:N-methyltransferase activity"/>
    <property type="evidence" value="ECO:0007669"/>
    <property type="project" value="InterPro"/>
</dbReference>
<dbReference type="PANTHER" id="PTHR42933">
    <property type="entry name" value="SLR6095 PROTEIN"/>
    <property type="match status" value="1"/>
</dbReference>
<dbReference type="GO" id="GO:0032259">
    <property type="term" value="P:methylation"/>
    <property type="evidence" value="ECO:0007669"/>
    <property type="project" value="UniProtKB-KW"/>
</dbReference>
<evidence type="ECO:0000259" key="11">
    <source>
        <dbReference type="Pfam" id="PF02384"/>
    </source>
</evidence>
<dbReference type="EMBL" id="CP011494">
    <property type="protein sequence ID" value="AKO51406.1"/>
    <property type="molecule type" value="Genomic_DNA"/>
</dbReference>
<dbReference type="InterPro" id="IPR044946">
    <property type="entry name" value="Restrct_endonuc_typeI_TRD_sf"/>
</dbReference>
<dbReference type="Pfam" id="PF02384">
    <property type="entry name" value="N6_Mtase"/>
    <property type="match status" value="1"/>
</dbReference>
<evidence type="ECO:0000256" key="1">
    <source>
        <dbReference type="ARBA" id="ARBA00006594"/>
    </source>
</evidence>
<dbReference type="GO" id="GO:0009007">
    <property type="term" value="F:site-specific DNA-methyltransferase (adenine-specific) activity"/>
    <property type="evidence" value="ECO:0007669"/>
    <property type="project" value="UniProtKB-EC"/>
</dbReference>
<name>A0A0H4HXM2_9GAMM</name>
<accession>A0A0H4HXM2</accession>